<proteinExistence type="predicted"/>
<sequence>MNRKRGLISCGTGLTVLFLVVGFVTPAAAAESDQMPMLILFALLASIPLGVAGFSALSAVRWERRGVSTVPLLRAVRVWALTGLALTVVAAFVAWTVAATAAGLLLTSCALVGAALVGALDRLPRQA</sequence>
<feature type="transmembrane region" description="Helical" evidence="1">
    <location>
        <begin position="72"/>
        <end position="95"/>
    </location>
</feature>
<dbReference type="Proteomes" id="UP000054537">
    <property type="component" value="Unassembled WGS sequence"/>
</dbReference>
<dbReference type="EMBL" id="JRTT01000006">
    <property type="protein sequence ID" value="KHD78105.1"/>
    <property type="molecule type" value="Genomic_DNA"/>
</dbReference>
<organism evidence="2 3">
    <name type="scientific">Actinoplanes utahensis</name>
    <dbReference type="NCBI Taxonomy" id="1869"/>
    <lineage>
        <taxon>Bacteria</taxon>
        <taxon>Bacillati</taxon>
        <taxon>Actinomycetota</taxon>
        <taxon>Actinomycetes</taxon>
        <taxon>Micromonosporales</taxon>
        <taxon>Micromonosporaceae</taxon>
        <taxon>Actinoplanes</taxon>
    </lineage>
</organism>
<gene>
    <name evidence="2" type="ORF">MB27_06340</name>
</gene>
<keyword evidence="3" id="KW-1185">Reference proteome</keyword>
<keyword evidence="1" id="KW-1133">Transmembrane helix</keyword>
<protein>
    <submittedName>
        <fullName evidence="2">Uncharacterized protein</fullName>
    </submittedName>
</protein>
<dbReference type="AlphaFoldDB" id="A0A0A6UPN2"/>
<dbReference type="RefSeq" id="WP_043523182.1">
    <property type="nucleotide sequence ID" value="NZ_BAABKU010000004.1"/>
</dbReference>
<evidence type="ECO:0000313" key="3">
    <source>
        <dbReference type="Proteomes" id="UP000054537"/>
    </source>
</evidence>
<feature type="transmembrane region" description="Helical" evidence="1">
    <location>
        <begin position="101"/>
        <end position="120"/>
    </location>
</feature>
<reference evidence="2 3" key="1">
    <citation type="submission" date="2014-10" db="EMBL/GenBank/DDBJ databases">
        <title>Draft genome sequence of Actinoplanes utahensis NRRL 12052.</title>
        <authorList>
            <person name="Velasco-Bucheli B."/>
            <person name="del Cerro C."/>
            <person name="Hormigo D."/>
            <person name="Garcia J.L."/>
            <person name="Acebal C."/>
            <person name="Arroyo M."/>
            <person name="de la Mata I."/>
        </authorList>
    </citation>
    <scope>NUCLEOTIDE SEQUENCE [LARGE SCALE GENOMIC DNA]</scope>
    <source>
        <strain evidence="2 3">NRRL 12052</strain>
    </source>
</reference>
<feature type="transmembrane region" description="Helical" evidence="1">
    <location>
        <begin position="39"/>
        <end position="60"/>
    </location>
</feature>
<name>A0A0A6UPN2_ACTUT</name>
<keyword evidence="1" id="KW-0472">Membrane</keyword>
<comment type="caution">
    <text evidence="2">The sequence shown here is derived from an EMBL/GenBank/DDBJ whole genome shotgun (WGS) entry which is preliminary data.</text>
</comment>
<accession>A0A0A6UPN2</accession>
<keyword evidence="1" id="KW-0812">Transmembrane</keyword>
<evidence type="ECO:0000313" key="2">
    <source>
        <dbReference type="EMBL" id="KHD78105.1"/>
    </source>
</evidence>
<evidence type="ECO:0000256" key="1">
    <source>
        <dbReference type="SAM" id="Phobius"/>
    </source>
</evidence>